<evidence type="ECO:0000313" key="14">
    <source>
        <dbReference type="Proteomes" id="UP000440367"/>
    </source>
</evidence>
<dbReference type="Proteomes" id="UP000440732">
    <property type="component" value="Unassembled WGS sequence"/>
</dbReference>
<dbReference type="Proteomes" id="UP000441208">
    <property type="component" value="Unassembled WGS sequence"/>
</dbReference>
<dbReference type="EMBL" id="QXGE01003213">
    <property type="protein sequence ID" value="KAE9276379.1"/>
    <property type="molecule type" value="Genomic_DNA"/>
</dbReference>
<evidence type="ECO:0000313" key="3">
    <source>
        <dbReference type="EMBL" id="KAE8973711.1"/>
    </source>
</evidence>
<evidence type="ECO:0000313" key="16">
    <source>
        <dbReference type="Proteomes" id="UP000441208"/>
    </source>
</evidence>
<evidence type="ECO:0000313" key="15">
    <source>
        <dbReference type="Proteomes" id="UP000440732"/>
    </source>
</evidence>
<dbReference type="OrthoDB" id="113565at2759"/>
<feature type="compositionally biased region" description="Basic and acidic residues" evidence="1">
    <location>
        <begin position="102"/>
        <end position="121"/>
    </location>
</feature>
<dbReference type="Proteomes" id="UP000429523">
    <property type="component" value="Unassembled WGS sequence"/>
</dbReference>
<evidence type="ECO:0000313" key="19">
    <source>
        <dbReference type="Proteomes" id="UP000488956"/>
    </source>
</evidence>
<dbReference type="Proteomes" id="UP000476176">
    <property type="component" value="Unassembled WGS sequence"/>
</dbReference>
<keyword evidence="12" id="KW-1185">Reference proteome</keyword>
<protein>
    <submittedName>
        <fullName evidence="2">Uncharacterized protein</fullName>
    </submittedName>
</protein>
<feature type="region of interest" description="Disordered" evidence="1">
    <location>
        <begin position="519"/>
        <end position="542"/>
    </location>
</feature>
<evidence type="ECO:0000313" key="17">
    <source>
        <dbReference type="Proteomes" id="UP000460718"/>
    </source>
</evidence>
<dbReference type="EMBL" id="QXFW01003006">
    <property type="protein sequence ID" value="KAE8973711.1"/>
    <property type="molecule type" value="Genomic_DNA"/>
</dbReference>
<evidence type="ECO:0000313" key="13">
    <source>
        <dbReference type="Proteomes" id="UP000437068"/>
    </source>
</evidence>
<name>A0A6A3DV98_9STRA</name>
<evidence type="ECO:0000313" key="7">
    <source>
        <dbReference type="EMBL" id="KAE9172564.1"/>
    </source>
</evidence>
<evidence type="ECO:0000313" key="12">
    <source>
        <dbReference type="Proteomes" id="UP000433483"/>
    </source>
</evidence>
<feature type="compositionally biased region" description="Acidic residues" evidence="1">
    <location>
        <begin position="88"/>
        <end position="101"/>
    </location>
</feature>
<dbReference type="EMBL" id="QXGA01003154">
    <property type="protein sequence ID" value="KAE9086862.1"/>
    <property type="molecule type" value="Genomic_DNA"/>
</dbReference>
<evidence type="ECO:0000313" key="8">
    <source>
        <dbReference type="EMBL" id="KAE9179175.1"/>
    </source>
</evidence>
<evidence type="ECO:0000313" key="18">
    <source>
        <dbReference type="Proteomes" id="UP000476176"/>
    </source>
</evidence>
<feature type="region of interest" description="Disordered" evidence="1">
    <location>
        <begin position="81"/>
        <end position="168"/>
    </location>
</feature>
<evidence type="ECO:0000313" key="4">
    <source>
        <dbReference type="EMBL" id="KAE9071833.1"/>
    </source>
</evidence>
<dbReference type="EMBL" id="QXGC01003040">
    <property type="protein sequence ID" value="KAE9179175.1"/>
    <property type="molecule type" value="Genomic_DNA"/>
</dbReference>
<evidence type="ECO:0000313" key="10">
    <source>
        <dbReference type="EMBL" id="KAE9276379.1"/>
    </source>
</evidence>
<proteinExistence type="predicted"/>
<dbReference type="AlphaFoldDB" id="A0A6A3DV98"/>
<dbReference type="Proteomes" id="UP000440367">
    <property type="component" value="Unassembled WGS sequence"/>
</dbReference>
<accession>A0A6A3DV98</accession>
<dbReference type="EMBL" id="QXGF01003114">
    <property type="protein sequence ID" value="KAE8922380.1"/>
    <property type="molecule type" value="Genomic_DNA"/>
</dbReference>
<evidence type="ECO:0000313" key="11">
    <source>
        <dbReference type="Proteomes" id="UP000429523"/>
    </source>
</evidence>
<evidence type="ECO:0000313" key="2">
    <source>
        <dbReference type="EMBL" id="KAE8922380.1"/>
    </source>
</evidence>
<evidence type="ECO:0000313" key="9">
    <source>
        <dbReference type="EMBL" id="KAE9180767.1"/>
    </source>
</evidence>
<reference evidence="11 12" key="1">
    <citation type="submission" date="2018-08" db="EMBL/GenBank/DDBJ databases">
        <title>Genomic investigation of the strawberry pathogen Phytophthora fragariae indicates pathogenicity is determined by transcriptional variation in three key races.</title>
        <authorList>
            <person name="Adams T.M."/>
            <person name="Armitage A.D."/>
            <person name="Sobczyk M.K."/>
            <person name="Bates H.J."/>
            <person name="Dunwell J.M."/>
            <person name="Nellist C.F."/>
            <person name="Harrison R.J."/>
        </authorList>
    </citation>
    <scope>NUCLEOTIDE SEQUENCE [LARGE SCALE GENOMIC DNA]</scope>
    <source>
        <strain evidence="10 13">A4</strain>
        <strain evidence="9 14">BC-1</strain>
        <strain evidence="8 18">BC-23</strain>
        <strain evidence="7 12">NOV-27</strain>
        <strain evidence="6 15">NOV-5</strain>
        <strain evidence="5 16">NOV-71</strain>
        <strain evidence="2 11">NOV-9</strain>
        <strain evidence="4 19">ONT-3</strain>
        <strain evidence="3 17">SCRP245</strain>
    </source>
</reference>
<comment type="caution">
    <text evidence="2">The sequence shown here is derived from an EMBL/GenBank/DDBJ whole genome shotgun (WGS) entry which is preliminary data.</text>
</comment>
<dbReference type="EMBL" id="QXFZ01003017">
    <property type="protein sequence ID" value="KAE9071901.1"/>
    <property type="molecule type" value="Genomic_DNA"/>
</dbReference>
<dbReference type="Proteomes" id="UP000433483">
    <property type="component" value="Unassembled WGS sequence"/>
</dbReference>
<evidence type="ECO:0000313" key="6">
    <source>
        <dbReference type="EMBL" id="KAE9086862.1"/>
    </source>
</evidence>
<sequence length="810" mass="90283">MALTAKLRDVEQQLLRVTKVVELHLELTERSLKCEHDDITPISEVLLLVESVERAQTDLVMVTQHLVEIVKRHLPALTPALEQRSIDGDETETDDELEEVPQVDKDEQAQNRECGDGDNRLNDFTLEDIGLEQDQKSSSTSPLSASSIFIRNGGSDEDTNSENVATRSAAVRRDSESCQQLTANPTNSTTDEVAIIATTAGFKPDGEGHLSASTLKNALQRYLAAARSMKNSTTNLPLRDPGSTSNVFENADALAVDRWTTAVKQDFKEASRLFLKRLSRQSTSRKLVASFCEASELAVSRITFGKTRFNMAWVVSAIVSFDAVHVLTGATPLTQSMLPVLECRNTLVRFVDERISTFLGTTSSNLSKLTETSKKLRQLRSSLLKYGEKFHSICQYCIIRYDVDDMKPWTSEQWELFLKFGQHLSNLTKYAYKTQKLPGWVSKLSETLEKFDAVYPGRSPKLLLELCGVRDTKTERDGQVVDSSPNALNFKESGSEVKPSGLIPAAGNIHADVVGAKRAREDTEDDLPEAKRLATSPQATNLHDGDDAAARRVYAEVKGCLDMATQLKGDLEVGELVLPFSQAAKEIQCLLHRVIKLGKHFSRFIAQDEESVVAFCEIMGILVELIWLCPCGTLGHAQLKGLVKQLPGIIKIATKSDTHLNLAASYRRAQAYWNEFHADQFQAMRNHVNDTEREITDLDPTQLQTPLRQLFVQFLDTCDVSLQELNPKTAYARIQELQLKLFEMATVLNKWLERTMGAGQLLNNSRKILAILLRIDARLPGSIPTLLVENVNKMVEDGKTKDHVTEVLGK</sequence>
<evidence type="ECO:0000256" key="1">
    <source>
        <dbReference type="SAM" id="MobiDB-lite"/>
    </source>
</evidence>
<dbReference type="Proteomes" id="UP000488956">
    <property type="component" value="Unassembled WGS sequence"/>
</dbReference>
<dbReference type="Proteomes" id="UP000460718">
    <property type="component" value="Unassembled WGS sequence"/>
</dbReference>
<dbReference type="Proteomes" id="UP000437068">
    <property type="component" value="Unassembled WGS sequence"/>
</dbReference>
<dbReference type="EMBL" id="QXFX01003014">
    <property type="protein sequence ID" value="KAE9071833.1"/>
    <property type="molecule type" value="Genomic_DNA"/>
</dbReference>
<gene>
    <name evidence="10" type="ORF">PF001_g26158</name>
    <name evidence="9" type="ORF">PF002_g27470</name>
    <name evidence="8" type="ORF">PF004_g25250</name>
    <name evidence="7" type="ORF">PF005_g26657</name>
    <name evidence="6" type="ORF">PF006_g25934</name>
    <name evidence="5" type="ORF">PF007_g26374</name>
    <name evidence="2" type="ORF">PF009_g27358</name>
    <name evidence="4" type="ORF">PF010_g25717</name>
    <name evidence="3" type="ORF">PF011_g25144</name>
</gene>
<evidence type="ECO:0000313" key="5">
    <source>
        <dbReference type="EMBL" id="KAE9071901.1"/>
    </source>
</evidence>
<dbReference type="EMBL" id="QXGD01003096">
    <property type="protein sequence ID" value="KAE9180767.1"/>
    <property type="molecule type" value="Genomic_DNA"/>
</dbReference>
<feature type="compositionally biased region" description="Low complexity" evidence="1">
    <location>
        <begin position="137"/>
        <end position="147"/>
    </location>
</feature>
<organism evidence="2 11">
    <name type="scientific">Phytophthora fragariae</name>
    <dbReference type="NCBI Taxonomy" id="53985"/>
    <lineage>
        <taxon>Eukaryota</taxon>
        <taxon>Sar</taxon>
        <taxon>Stramenopiles</taxon>
        <taxon>Oomycota</taxon>
        <taxon>Peronosporomycetes</taxon>
        <taxon>Peronosporales</taxon>
        <taxon>Peronosporaceae</taxon>
        <taxon>Phytophthora</taxon>
    </lineage>
</organism>
<dbReference type="EMBL" id="QXGB01003135">
    <property type="protein sequence ID" value="KAE9172564.1"/>
    <property type="molecule type" value="Genomic_DNA"/>
</dbReference>